<sequence>MKNIIYVMLLAMLVCLQSPQAQAAVSVMGSGYNPRMIYSGPFQDQVLYYRYPGYTLWQRGYSRELDSLACRPAVISFKTSGTWQGHLKPDGSCGSPAEPAEWALGNRLNYDRVPISNKR</sequence>
<name>A0ABS5U742_9BACT</name>
<organism evidence="2 3">
    <name type="scientific">Pelotalea chapellei</name>
    <dbReference type="NCBI Taxonomy" id="44671"/>
    <lineage>
        <taxon>Bacteria</taxon>
        <taxon>Pseudomonadati</taxon>
        <taxon>Thermodesulfobacteriota</taxon>
        <taxon>Desulfuromonadia</taxon>
        <taxon>Geobacterales</taxon>
        <taxon>Geobacteraceae</taxon>
        <taxon>Pelotalea</taxon>
    </lineage>
</organism>
<feature type="signal peptide" evidence="1">
    <location>
        <begin position="1"/>
        <end position="23"/>
    </location>
</feature>
<dbReference type="RefSeq" id="WP_214297240.1">
    <property type="nucleotide sequence ID" value="NZ_JAHDYS010000005.1"/>
</dbReference>
<reference evidence="2 3" key="1">
    <citation type="submission" date="2021-05" db="EMBL/GenBank/DDBJ databases">
        <title>The draft genome of Geobacter chapellei DSM 13688.</title>
        <authorList>
            <person name="Xu Z."/>
            <person name="Masuda Y."/>
            <person name="Itoh H."/>
            <person name="Senoo K."/>
        </authorList>
    </citation>
    <scope>NUCLEOTIDE SEQUENCE [LARGE SCALE GENOMIC DNA]</scope>
    <source>
        <strain evidence="2 3">DSM 13688</strain>
    </source>
</reference>
<dbReference type="Proteomes" id="UP000784128">
    <property type="component" value="Unassembled WGS sequence"/>
</dbReference>
<evidence type="ECO:0000313" key="2">
    <source>
        <dbReference type="EMBL" id="MBT1071481.1"/>
    </source>
</evidence>
<evidence type="ECO:0000313" key="3">
    <source>
        <dbReference type="Proteomes" id="UP000784128"/>
    </source>
</evidence>
<comment type="caution">
    <text evidence="2">The sequence shown here is derived from an EMBL/GenBank/DDBJ whole genome shotgun (WGS) entry which is preliminary data.</text>
</comment>
<evidence type="ECO:0000256" key="1">
    <source>
        <dbReference type="SAM" id="SignalP"/>
    </source>
</evidence>
<feature type="chain" id="PRO_5046386271" evidence="1">
    <location>
        <begin position="24"/>
        <end position="119"/>
    </location>
</feature>
<dbReference type="EMBL" id="JAHDYS010000005">
    <property type="protein sequence ID" value="MBT1071481.1"/>
    <property type="molecule type" value="Genomic_DNA"/>
</dbReference>
<protein>
    <submittedName>
        <fullName evidence="2">Uncharacterized protein</fullName>
    </submittedName>
</protein>
<accession>A0ABS5U742</accession>
<keyword evidence="1" id="KW-0732">Signal</keyword>
<gene>
    <name evidence="2" type="ORF">KJB30_06790</name>
</gene>
<proteinExistence type="predicted"/>
<keyword evidence="3" id="KW-1185">Reference proteome</keyword>